<dbReference type="AlphaFoldDB" id="A0AAD8H6A9"/>
<proteinExistence type="predicted"/>
<sequence length="107" mass="12230">MLFALAGFYDVALYLVKQYPDLVMEKNYISSQTRLQTLAAKPNAFQSGCMLGFWQQIIYSREPFSLVNLLRLGIASIWSLVQLCKCSVSFSGSRKLKSLWNLRTKKP</sequence>
<comment type="caution">
    <text evidence="1">The sequence shown here is derived from an EMBL/GenBank/DDBJ whole genome shotgun (WGS) entry which is preliminary data.</text>
</comment>
<name>A0AAD8H6A9_9APIA</name>
<protein>
    <submittedName>
        <fullName evidence="1">Uncharacterized protein</fullName>
    </submittedName>
</protein>
<gene>
    <name evidence="1" type="ORF">POM88_044923</name>
</gene>
<organism evidence="1 2">
    <name type="scientific">Heracleum sosnowskyi</name>
    <dbReference type="NCBI Taxonomy" id="360622"/>
    <lineage>
        <taxon>Eukaryota</taxon>
        <taxon>Viridiplantae</taxon>
        <taxon>Streptophyta</taxon>
        <taxon>Embryophyta</taxon>
        <taxon>Tracheophyta</taxon>
        <taxon>Spermatophyta</taxon>
        <taxon>Magnoliopsida</taxon>
        <taxon>eudicotyledons</taxon>
        <taxon>Gunneridae</taxon>
        <taxon>Pentapetalae</taxon>
        <taxon>asterids</taxon>
        <taxon>campanulids</taxon>
        <taxon>Apiales</taxon>
        <taxon>Apiaceae</taxon>
        <taxon>Apioideae</taxon>
        <taxon>apioid superclade</taxon>
        <taxon>Tordylieae</taxon>
        <taxon>Tordyliinae</taxon>
        <taxon>Heracleum</taxon>
    </lineage>
</organism>
<dbReference type="Proteomes" id="UP001237642">
    <property type="component" value="Unassembled WGS sequence"/>
</dbReference>
<evidence type="ECO:0000313" key="1">
    <source>
        <dbReference type="EMBL" id="KAK1360449.1"/>
    </source>
</evidence>
<evidence type="ECO:0000313" key="2">
    <source>
        <dbReference type="Proteomes" id="UP001237642"/>
    </source>
</evidence>
<reference evidence="1" key="2">
    <citation type="submission" date="2023-05" db="EMBL/GenBank/DDBJ databases">
        <authorList>
            <person name="Schelkunov M.I."/>
        </authorList>
    </citation>
    <scope>NUCLEOTIDE SEQUENCE</scope>
    <source>
        <strain evidence="1">Hsosn_3</strain>
        <tissue evidence="1">Leaf</tissue>
    </source>
</reference>
<reference evidence="1" key="1">
    <citation type="submission" date="2023-02" db="EMBL/GenBank/DDBJ databases">
        <title>Genome of toxic invasive species Heracleum sosnowskyi carries increased number of genes despite the absence of recent whole-genome duplications.</title>
        <authorList>
            <person name="Schelkunov M."/>
            <person name="Shtratnikova V."/>
            <person name="Makarenko M."/>
            <person name="Klepikova A."/>
            <person name="Omelchenko D."/>
            <person name="Novikova G."/>
            <person name="Obukhova E."/>
            <person name="Bogdanov V."/>
            <person name="Penin A."/>
            <person name="Logacheva M."/>
        </authorList>
    </citation>
    <scope>NUCLEOTIDE SEQUENCE</scope>
    <source>
        <strain evidence="1">Hsosn_3</strain>
        <tissue evidence="1">Leaf</tissue>
    </source>
</reference>
<accession>A0AAD8H6A9</accession>
<keyword evidence="2" id="KW-1185">Reference proteome</keyword>
<dbReference type="EMBL" id="JAUIZM010000010">
    <property type="protein sequence ID" value="KAK1360449.1"/>
    <property type="molecule type" value="Genomic_DNA"/>
</dbReference>